<gene>
    <name evidence="2" type="ORF">D2N39_02180</name>
</gene>
<sequence length="234" mass="24540">MAGDPGTLLFYEAQASRYAAEGSQRPHPALAGFLARLAPGARILELGCGAGNDAAAMLAAGFEVDPTDGSAALAQIATERLGRPVRVLRFEALEARAEYDAVWANASLLHVPRRALSGILALIHTALRPNGLFFASFKTGGPEGPDTHGRYFNRPDPAWLLQACGSGWELLGLRLREGGGFGGEPAIWLHLILRRRAYCASDRTAVSGASATEPARPSTDHSSSAAIVSGATVP</sequence>
<dbReference type="InterPro" id="IPR029063">
    <property type="entry name" value="SAM-dependent_MTases_sf"/>
</dbReference>
<name>A0A398BWA7_9RHOB</name>
<accession>A0A398BWA7</accession>
<dbReference type="PANTHER" id="PTHR43861">
    <property type="entry name" value="TRANS-ACONITATE 2-METHYLTRANSFERASE-RELATED"/>
    <property type="match status" value="1"/>
</dbReference>
<dbReference type="OrthoDB" id="9804312at2"/>
<dbReference type="GO" id="GO:0032259">
    <property type="term" value="P:methylation"/>
    <property type="evidence" value="ECO:0007669"/>
    <property type="project" value="UniProtKB-KW"/>
</dbReference>
<protein>
    <submittedName>
        <fullName evidence="2">Class I SAM-dependent methyltransferase</fullName>
    </submittedName>
</protein>
<feature type="region of interest" description="Disordered" evidence="1">
    <location>
        <begin position="208"/>
        <end position="234"/>
    </location>
</feature>
<dbReference type="PANTHER" id="PTHR43861:SF1">
    <property type="entry name" value="TRANS-ACONITATE 2-METHYLTRANSFERASE"/>
    <property type="match status" value="1"/>
</dbReference>
<evidence type="ECO:0000313" key="3">
    <source>
        <dbReference type="Proteomes" id="UP000266649"/>
    </source>
</evidence>
<proteinExistence type="predicted"/>
<dbReference type="Pfam" id="PF13489">
    <property type="entry name" value="Methyltransf_23"/>
    <property type="match status" value="1"/>
</dbReference>
<comment type="caution">
    <text evidence="2">The sequence shown here is derived from an EMBL/GenBank/DDBJ whole genome shotgun (WGS) entry which is preliminary data.</text>
</comment>
<dbReference type="Proteomes" id="UP000266649">
    <property type="component" value="Unassembled WGS sequence"/>
</dbReference>
<dbReference type="RefSeq" id="WP_119133141.1">
    <property type="nucleotide sequence ID" value="NZ_QXXQ01000001.1"/>
</dbReference>
<dbReference type="EMBL" id="QXXQ01000001">
    <property type="protein sequence ID" value="RID93737.1"/>
    <property type="molecule type" value="Genomic_DNA"/>
</dbReference>
<dbReference type="Gene3D" id="3.40.50.150">
    <property type="entry name" value="Vaccinia Virus protein VP39"/>
    <property type="match status" value="1"/>
</dbReference>
<keyword evidence="2" id="KW-0489">Methyltransferase</keyword>
<keyword evidence="2" id="KW-0808">Transferase</keyword>
<reference evidence="2 3" key="1">
    <citation type="submission" date="2018-09" db="EMBL/GenBank/DDBJ databases">
        <title>Gemmobacter lutimaris sp. nov., a marine bacterium isolated from tidal flat.</title>
        <authorList>
            <person name="Lee D.W."/>
            <person name="Yoo Y."/>
            <person name="Kim J.-J."/>
            <person name="Kim B.S."/>
        </authorList>
    </citation>
    <scope>NUCLEOTIDE SEQUENCE [LARGE SCALE GENOMIC DNA]</scope>
    <source>
        <strain evidence="2 3">YJ-T1-11</strain>
    </source>
</reference>
<evidence type="ECO:0000313" key="2">
    <source>
        <dbReference type="EMBL" id="RID93737.1"/>
    </source>
</evidence>
<keyword evidence="3" id="KW-1185">Reference proteome</keyword>
<dbReference type="SUPFAM" id="SSF53335">
    <property type="entry name" value="S-adenosyl-L-methionine-dependent methyltransferases"/>
    <property type="match status" value="1"/>
</dbReference>
<evidence type="ECO:0000256" key="1">
    <source>
        <dbReference type="SAM" id="MobiDB-lite"/>
    </source>
</evidence>
<dbReference type="CDD" id="cd02440">
    <property type="entry name" value="AdoMet_MTases"/>
    <property type="match status" value="1"/>
</dbReference>
<organism evidence="2 3">
    <name type="scientific">Gemmobacter lutimaris</name>
    <dbReference type="NCBI Taxonomy" id="2306023"/>
    <lineage>
        <taxon>Bacteria</taxon>
        <taxon>Pseudomonadati</taxon>
        <taxon>Pseudomonadota</taxon>
        <taxon>Alphaproteobacteria</taxon>
        <taxon>Rhodobacterales</taxon>
        <taxon>Paracoccaceae</taxon>
        <taxon>Gemmobacter</taxon>
    </lineage>
</organism>
<dbReference type="GO" id="GO:0008168">
    <property type="term" value="F:methyltransferase activity"/>
    <property type="evidence" value="ECO:0007669"/>
    <property type="project" value="UniProtKB-KW"/>
</dbReference>
<dbReference type="AlphaFoldDB" id="A0A398BWA7"/>